<dbReference type="Proteomes" id="UP000230557">
    <property type="component" value="Unassembled WGS sequence"/>
</dbReference>
<dbReference type="AlphaFoldDB" id="A0A2H0VDC6"/>
<dbReference type="GO" id="GO:0007165">
    <property type="term" value="P:signal transduction"/>
    <property type="evidence" value="ECO:0007669"/>
    <property type="project" value="TreeGrafter"/>
</dbReference>
<dbReference type="GO" id="GO:0008934">
    <property type="term" value="F:inositol monophosphate 1-phosphatase activity"/>
    <property type="evidence" value="ECO:0007669"/>
    <property type="project" value="TreeGrafter"/>
</dbReference>
<name>A0A2H0VDC6_9BACT</name>
<dbReference type="PANTHER" id="PTHR20854">
    <property type="entry name" value="INOSITOL MONOPHOSPHATASE"/>
    <property type="match status" value="1"/>
</dbReference>
<proteinExistence type="predicted"/>
<protein>
    <submittedName>
        <fullName evidence="1">Uncharacterized protein</fullName>
    </submittedName>
</protein>
<dbReference type="GO" id="GO:0006020">
    <property type="term" value="P:inositol metabolic process"/>
    <property type="evidence" value="ECO:0007669"/>
    <property type="project" value="TreeGrafter"/>
</dbReference>
<gene>
    <name evidence="1" type="ORF">COT91_03270</name>
</gene>
<sequence>MKQFCVSIGFVRDNQITHGVVYDPMNNELFYAQKESGAYLNKQKIYVSSKRNIESVNSAIFMATGLSPIVHKKRFMII</sequence>
<dbReference type="InterPro" id="IPR000760">
    <property type="entry name" value="Inositol_monophosphatase-like"/>
</dbReference>
<reference evidence="2" key="1">
    <citation type="submission" date="2017-09" db="EMBL/GenBank/DDBJ databases">
        <title>Depth-based differentiation of microbial function through sediment-hosted aquifers and enrichment of novel symbionts in the deep terrestrial subsurface.</title>
        <authorList>
            <person name="Probst A.J."/>
            <person name="Ladd B."/>
            <person name="Jarett J.K."/>
            <person name="Geller-Mcgrath D.E."/>
            <person name="Sieber C.M.K."/>
            <person name="Emerson J.B."/>
            <person name="Anantharaman K."/>
            <person name="Thomas B.C."/>
            <person name="Malmstrom R."/>
            <person name="Stieglmeier M."/>
            <person name="Klingl A."/>
            <person name="Woyke T."/>
            <person name="Ryan C.M."/>
            <person name="Banfield J.F."/>
        </authorList>
    </citation>
    <scope>NUCLEOTIDE SEQUENCE [LARGE SCALE GENOMIC DNA]</scope>
</reference>
<organism evidence="1 2">
    <name type="scientific">Candidatus Doudnabacteria bacterium CG10_big_fil_rev_8_21_14_0_10_41_10</name>
    <dbReference type="NCBI Taxonomy" id="1974551"/>
    <lineage>
        <taxon>Bacteria</taxon>
        <taxon>Candidatus Doudnaibacteriota</taxon>
    </lineage>
</organism>
<dbReference type="SUPFAM" id="SSF56655">
    <property type="entry name" value="Carbohydrate phosphatase"/>
    <property type="match status" value="1"/>
</dbReference>
<dbReference type="Pfam" id="PF00459">
    <property type="entry name" value="Inositol_P"/>
    <property type="match status" value="1"/>
</dbReference>
<evidence type="ECO:0000313" key="2">
    <source>
        <dbReference type="Proteomes" id="UP000230557"/>
    </source>
</evidence>
<evidence type="ECO:0000313" key="1">
    <source>
        <dbReference type="EMBL" id="PIR97097.1"/>
    </source>
</evidence>
<dbReference type="EMBL" id="PFAJ01000044">
    <property type="protein sequence ID" value="PIR97097.1"/>
    <property type="molecule type" value="Genomic_DNA"/>
</dbReference>
<dbReference type="PANTHER" id="PTHR20854:SF4">
    <property type="entry name" value="INOSITOL-1-MONOPHOSPHATASE-RELATED"/>
    <property type="match status" value="1"/>
</dbReference>
<comment type="caution">
    <text evidence="1">The sequence shown here is derived from an EMBL/GenBank/DDBJ whole genome shotgun (WGS) entry which is preliminary data.</text>
</comment>
<accession>A0A2H0VDC6</accession>
<dbReference type="Gene3D" id="3.30.540.10">
    <property type="entry name" value="Fructose-1,6-Bisphosphatase, subunit A, domain 1"/>
    <property type="match status" value="1"/>
</dbReference>